<keyword evidence="3" id="KW-0805">Transcription regulation</keyword>
<proteinExistence type="predicted"/>
<feature type="compositionally biased region" description="Basic and acidic residues" evidence="7">
    <location>
        <begin position="15"/>
        <end position="26"/>
    </location>
</feature>
<dbReference type="InterPro" id="IPR001138">
    <property type="entry name" value="Zn2Cys6_DnaBD"/>
</dbReference>
<dbReference type="InterPro" id="IPR007219">
    <property type="entry name" value="XnlR_reg_dom"/>
</dbReference>
<evidence type="ECO:0000256" key="3">
    <source>
        <dbReference type="ARBA" id="ARBA00023015"/>
    </source>
</evidence>
<dbReference type="AlphaFoldDB" id="A0A0J9VLL0"/>
<dbReference type="Pfam" id="PF00172">
    <property type="entry name" value="Zn_clus"/>
    <property type="match status" value="1"/>
</dbReference>
<dbReference type="InterPro" id="IPR036864">
    <property type="entry name" value="Zn2-C6_fun-type_DNA-bd_sf"/>
</dbReference>
<dbReference type="GeneID" id="28961309"/>
<comment type="subcellular location">
    <subcellularLocation>
        <location evidence="1">Nucleus</location>
    </subcellularLocation>
</comment>
<dbReference type="PANTHER" id="PTHR31845">
    <property type="entry name" value="FINGER DOMAIN PROTEIN, PUTATIVE-RELATED"/>
    <property type="match status" value="1"/>
</dbReference>
<dbReference type="SMART" id="SM00066">
    <property type="entry name" value="GAL4"/>
    <property type="match status" value="1"/>
</dbReference>
<evidence type="ECO:0000256" key="1">
    <source>
        <dbReference type="ARBA" id="ARBA00004123"/>
    </source>
</evidence>
<evidence type="ECO:0000313" key="10">
    <source>
        <dbReference type="Proteomes" id="UP000009097"/>
    </source>
</evidence>
<dbReference type="RefSeq" id="XP_018250134.1">
    <property type="nucleotide sequence ID" value="XM_018400880.1"/>
</dbReference>
<dbReference type="EMBL" id="DS231710">
    <property type="protein sequence ID" value="KNB12089.1"/>
    <property type="molecule type" value="Genomic_DNA"/>
</dbReference>
<name>A0A0J9VLL0_FUSO4</name>
<dbReference type="OrthoDB" id="3429912at2759"/>
<evidence type="ECO:0000256" key="5">
    <source>
        <dbReference type="ARBA" id="ARBA00023163"/>
    </source>
</evidence>
<protein>
    <recommendedName>
        <fullName evidence="8">Zn(2)-C6 fungal-type domain-containing protein</fullName>
    </recommendedName>
</protein>
<dbReference type="PROSITE" id="PS50048">
    <property type="entry name" value="ZN2_CY6_FUNGAL_2"/>
    <property type="match status" value="1"/>
</dbReference>
<dbReference type="CDD" id="cd12148">
    <property type="entry name" value="fungal_TF_MHR"/>
    <property type="match status" value="1"/>
</dbReference>
<evidence type="ECO:0000256" key="6">
    <source>
        <dbReference type="ARBA" id="ARBA00023242"/>
    </source>
</evidence>
<evidence type="ECO:0000259" key="8">
    <source>
        <dbReference type="PROSITE" id="PS50048"/>
    </source>
</evidence>
<reference evidence="9" key="2">
    <citation type="journal article" date="2010" name="Nature">
        <title>Comparative genomics reveals mobile pathogenicity chromosomes in Fusarium.</title>
        <authorList>
            <person name="Ma L.J."/>
            <person name="van der Does H.C."/>
            <person name="Borkovich K.A."/>
            <person name="Coleman J.J."/>
            <person name="Daboussi M.J."/>
            <person name="Di Pietro A."/>
            <person name="Dufresne M."/>
            <person name="Freitag M."/>
            <person name="Grabherr M."/>
            <person name="Henrissat B."/>
            <person name="Houterman P.M."/>
            <person name="Kang S."/>
            <person name="Shim W.B."/>
            <person name="Woloshuk C."/>
            <person name="Xie X."/>
            <person name="Xu J.R."/>
            <person name="Antoniw J."/>
            <person name="Baker S.E."/>
            <person name="Bluhm B.H."/>
            <person name="Breakspear A."/>
            <person name="Brown D.W."/>
            <person name="Butchko R.A."/>
            <person name="Chapman S."/>
            <person name="Coulson R."/>
            <person name="Coutinho P.M."/>
            <person name="Danchin E.G."/>
            <person name="Diener A."/>
            <person name="Gale L.R."/>
            <person name="Gardiner D.M."/>
            <person name="Goff S."/>
            <person name="Hammond-Kosack K.E."/>
            <person name="Hilburn K."/>
            <person name="Hua-Van A."/>
            <person name="Jonkers W."/>
            <person name="Kazan K."/>
            <person name="Kodira C.D."/>
            <person name="Koehrsen M."/>
            <person name="Kumar L."/>
            <person name="Lee Y.H."/>
            <person name="Li L."/>
            <person name="Manners J.M."/>
            <person name="Miranda-Saavedra D."/>
            <person name="Mukherjee M."/>
            <person name="Park G."/>
            <person name="Park J."/>
            <person name="Park S.Y."/>
            <person name="Proctor R.H."/>
            <person name="Regev A."/>
            <person name="Ruiz-Roldan M.C."/>
            <person name="Sain D."/>
            <person name="Sakthikumar S."/>
            <person name="Sykes S."/>
            <person name="Schwartz D.C."/>
            <person name="Turgeon B.G."/>
            <person name="Wapinski I."/>
            <person name="Yoder O."/>
            <person name="Young S."/>
            <person name="Zeng Q."/>
            <person name="Zhou S."/>
            <person name="Galagan J."/>
            <person name="Cuomo C.A."/>
            <person name="Kistler H.C."/>
            <person name="Rep M."/>
        </authorList>
    </citation>
    <scope>NUCLEOTIDE SEQUENCE [LARGE SCALE GENOMIC DNA]</scope>
    <source>
        <strain evidence="9">4287</strain>
    </source>
</reference>
<dbReference type="SUPFAM" id="SSF57701">
    <property type="entry name" value="Zn2/Cys6 DNA-binding domain"/>
    <property type="match status" value="1"/>
</dbReference>
<dbReference type="VEuPathDB" id="FungiDB:FOXG_20603"/>
<dbReference type="CDD" id="cd00067">
    <property type="entry name" value="GAL4"/>
    <property type="match status" value="1"/>
</dbReference>
<reference evidence="9" key="1">
    <citation type="submission" date="2007-04" db="EMBL/GenBank/DDBJ databases">
        <authorList>
            <consortium name="The Broad Institute Genome Sequencing Platform"/>
            <person name="Birren B."/>
            <person name="Lander E."/>
            <person name="Galagan J."/>
            <person name="Nusbaum C."/>
            <person name="Devon K."/>
            <person name="Ma L.-J."/>
            <person name="Jaffe D."/>
            <person name="Butler J."/>
            <person name="Alvarez P."/>
            <person name="Gnerre S."/>
            <person name="Grabherr M."/>
            <person name="Kleber M."/>
            <person name="Mauceli E."/>
            <person name="Brockman W."/>
            <person name="MacCallum I.A."/>
            <person name="Young S."/>
            <person name="LaButti K."/>
            <person name="DeCaprio D."/>
            <person name="Crawford M."/>
            <person name="Koehrsen M."/>
            <person name="Engels R."/>
            <person name="Montgomery P."/>
            <person name="Pearson M."/>
            <person name="Howarth C."/>
            <person name="Larson L."/>
            <person name="White J."/>
            <person name="O'Leary S."/>
            <person name="Kodira C."/>
            <person name="Zeng Q."/>
            <person name="Yandava C."/>
            <person name="Alvarado L."/>
            <person name="Kistler C."/>
            <person name="Shim W.-B."/>
            <person name="Kang S."/>
            <person name="Woloshuk C."/>
        </authorList>
    </citation>
    <scope>NUCLEOTIDE SEQUENCE</scope>
    <source>
        <strain evidence="9">4287</strain>
    </source>
</reference>
<feature type="domain" description="Zn(2)-C6 fungal-type" evidence="8">
    <location>
        <begin position="33"/>
        <end position="65"/>
    </location>
</feature>
<dbReference type="GO" id="GO:0005634">
    <property type="term" value="C:nucleus"/>
    <property type="evidence" value="ECO:0007669"/>
    <property type="project" value="UniProtKB-SubCell"/>
</dbReference>
<feature type="region of interest" description="Disordered" evidence="7">
    <location>
        <begin position="708"/>
        <end position="732"/>
    </location>
</feature>
<dbReference type="GO" id="GO:0008270">
    <property type="term" value="F:zinc ion binding"/>
    <property type="evidence" value="ECO:0007669"/>
    <property type="project" value="InterPro"/>
</dbReference>
<gene>
    <name evidence="9" type="ORF">FOXG_20603</name>
</gene>
<keyword evidence="6" id="KW-0539">Nucleus</keyword>
<evidence type="ECO:0000256" key="7">
    <source>
        <dbReference type="SAM" id="MobiDB-lite"/>
    </source>
</evidence>
<evidence type="ECO:0000256" key="4">
    <source>
        <dbReference type="ARBA" id="ARBA00023125"/>
    </source>
</evidence>
<dbReference type="KEGG" id="fox:FOXG_20603"/>
<feature type="compositionally biased region" description="Basic and acidic residues" evidence="7">
    <location>
        <begin position="90"/>
        <end position="102"/>
    </location>
</feature>
<dbReference type="RefSeq" id="XP_018250135.1">
    <property type="nucleotide sequence ID" value="XM_018400881.1"/>
</dbReference>
<keyword evidence="2" id="KW-0479">Metal-binding</keyword>
<dbReference type="InterPro" id="IPR051089">
    <property type="entry name" value="prtT"/>
</dbReference>
<sequence length="934" mass="103691">MSGSNMAAKPLKRARQGEADEQERVVRNRSSVACQACRLAKTRCDINPFAPPCTRCAAASIPCHVPESRRGRMKGSKNFRTWQQILDVEHTATSESSHEKSNPHSHSGPDNVGQDGGESSEPHGPGAITPLDPHNLMRSLDQNLHGNSSRFTRKLLRFLGEQFPVGNEREPQNINEVSGGFQDLLPSITKIAKQGWVLDESGLAKRIRHVTSLPTTELPLEDAQLLKHWTPQALQQVVGEMTRYFEYGLRGSKHDVARDIDPLQRGMITESRATALFKAYFKMVHPQWSMLDPNLHTLDFVRHQSALLTTTILALGSIAIATLPESDDGQVVEALNLRAHAEKLSLVVYSTGARSLEIVQAQVLLSRFGGSSKTRLDEQRWLRSAMIPRMAAEIGLGGSGSRGHSENSLDQVADDHWNELRTRAFMILNEYRFSTFSGRAPLDMSYFELQEADIQSISALGADNPSSSLPALYHLYLFQREVGRRLGAASSAASSTALQLEADLAWVVHYTETWVTRWCVGNSNPGVRWHLVHDALSCQLLMSSRIIGRLPQTEGQAAHKKYLLDIAIRIFQEALDAPQGTHMTHRASIFPFAGALILQCSDRRDLVLRLALRMAGRPDKQYVPTFIRSAGNQLLAMLCSNHDQPRPRTQPVKKPFQTPNFEKESCPEDEARKTEHHAIPRDYVQINTQPSGSKCSSDLDTDLDLAPSSQSHGFEVARENAVSSERSRGATLRTDEHNTQVTGLQQPAEMPESEDFAINMAIPFSQETAANTQENIHLNTAQTHTGDFLSLDTRWDFPCAPTTLSPNVPLFVSHEPITDLEMLMRGGQVWSYEDVSQQQDAFASIAPAETSPPIQQYLGVFSRSAGNYLTNEYVNLAPGDGEFGTRPPRWDTCSPVYIDPTAGGDGQQTLEERQEYRQTLFQTIGRLLEIASAS</sequence>
<feature type="region of interest" description="Disordered" evidence="7">
    <location>
        <begin position="1"/>
        <end position="27"/>
    </location>
</feature>
<dbReference type="Pfam" id="PF04082">
    <property type="entry name" value="Fungal_trans"/>
    <property type="match status" value="1"/>
</dbReference>
<dbReference type="EMBL" id="DS231710">
    <property type="protein sequence ID" value="KNB12090.1"/>
    <property type="molecule type" value="Genomic_DNA"/>
</dbReference>
<dbReference type="Gene3D" id="4.10.240.10">
    <property type="entry name" value="Zn(2)-C6 fungal-type DNA-binding domain"/>
    <property type="match status" value="1"/>
</dbReference>
<organism evidence="9 10">
    <name type="scientific">Fusarium oxysporum f. sp. lycopersici (strain 4287 / CBS 123668 / FGSC 9935 / NRRL 34936)</name>
    <name type="common">Fusarium vascular wilt of tomato</name>
    <dbReference type="NCBI Taxonomy" id="426428"/>
    <lineage>
        <taxon>Eukaryota</taxon>
        <taxon>Fungi</taxon>
        <taxon>Dikarya</taxon>
        <taxon>Ascomycota</taxon>
        <taxon>Pezizomycotina</taxon>
        <taxon>Sordariomycetes</taxon>
        <taxon>Hypocreomycetidae</taxon>
        <taxon>Hypocreales</taxon>
        <taxon>Nectriaceae</taxon>
        <taxon>Fusarium</taxon>
        <taxon>Fusarium oxysporum species complex</taxon>
    </lineage>
</organism>
<feature type="region of interest" description="Disordered" evidence="7">
    <location>
        <begin position="643"/>
        <end position="666"/>
    </location>
</feature>
<dbReference type="Proteomes" id="UP000009097">
    <property type="component" value="Unassembled WGS sequence"/>
</dbReference>
<dbReference type="GO" id="GO:0006351">
    <property type="term" value="P:DNA-templated transcription"/>
    <property type="evidence" value="ECO:0007669"/>
    <property type="project" value="InterPro"/>
</dbReference>
<accession>A0A0J9VLL0</accession>
<dbReference type="PROSITE" id="PS00463">
    <property type="entry name" value="ZN2_CY6_FUNGAL_1"/>
    <property type="match status" value="1"/>
</dbReference>
<dbReference type="PANTHER" id="PTHR31845:SF17">
    <property type="entry name" value="ZN(II)2CYS6 TRANSCRIPTION FACTOR (EUROFUNG)"/>
    <property type="match status" value="1"/>
</dbReference>
<evidence type="ECO:0000313" key="9">
    <source>
        <dbReference type="EMBL" id="KNB12089.1"/>
    </source>
</evidence>
<dbReference type="GO" id="GO:0000981">
    <property type="term" value="F:DNA-binding transcription factor activity, RNA polymerase II-specific"/>
    <property type="evidence" value="ECO:0007669"/>
    <property type="project" value="InterPro"/>
</dbReference>
<feature type="region of interest" description="Disordered" evidence="7">
    <location>
        <begin position="90"/>
        <end position="142"/>
    </location>
</feature>
<evidence type="ECO:0000256" key="2">
    <source>
        <dbReference type="ARBA" id="ARBA00022723"/>
    </source>
</evidence>
<keyword evidence="4" id="KW-0238">DNA-binding</keyword>
<keyword evidence="5" id="KW-0804">Transcription</keyword>
<dbReference type="GO" id="GO:0000976">
    <property type="term" value="F:transcription cis-regulatory region binding"/>
    <property type="evidence" value="ECO:0007669"/>
    <property type="project" value="TreeGrafter"/>
</dbReference>